<dbReference type="PANTHER" id="PTHR33446:SF2">
    <property type="entry name" value="PROTEIN TONB"/>
    <property type="match status" value="1"/>
</dbReference>
<dbReference type="Proteomes" id="UP000674270">
    <property type="component" value="Unassembled WGS sequence"/>
</dbReference>
<dbReference type="GO" id="GO:0031992">
    <property type="term" value="F:energy transducer activity"/>
    <property type="evidence" value="ECO:0007669"/>
    <property type="project" value="TreeGrafter"/>
</dbReference>
<evidence type="ECO:0000256" key="1">
    <source>
        <dbReference type="ARBA" id="ARBA00004383"/>
    </source>
</evidence>
<comment type="subcellular location">
    <subcellularLocation>
        <location evidence="1">Cell inner membrane</location>
        <topology evidence="1">Single-pass membrane protein</topology>
        <orientation evidence="1">Periplasmic side</orientation>
    </subcellularLocation>
</comment>
<comment type="caution">
    <text evidence="13">The sequence shown here is derived from an EMBL/GenBank/DDBJ whole genome shotgun (WGS) entry which is preliminary data.</text>
</comment>
<dbReference type="GO" id="GO:0098797">
    <property type="term" value="C:plasma membrane protein complex"/>
    <property type="evidence" value="ECO:0007669"/>
    <property type="project" value="TreeGrafter"/>
</dbReference>
<evidence type="ECO:0000259" key="12">
    <source>
        <dbReference type="PROSITE" id="PS52015"/>
    </source>
</evidence>
<evidence type="ECO:0000256" key="2">
    <source>
        <dbReference type="ARBA" id="ARBA00006555"/>
    </source>
</evidence>
<dbReference type="AlphaFoldDB" id="A0A8I2D982"/>
<feature type="domain" description="TonB C-terminal" evidence="12">
    <location>
        <begin position="173"/>
        <end position="267"/>
    </location>
</feature>
<dbReference type="InterPro" id="IPR037682">
    <property type="entry name" value="TonB_C"/>
</dbReference>
<dbReference type="PANTHER" id="PTHR33446">
    <property type="entry name" value="PROTEIN TONB-RELATED"/>
    <property type="match status" value="1"/>
</dbReference>
<evidence type="ECO:0000256" key="3">
    <source>
        <dbReference type="ARBA" id="ARBA00022448"/>
    </source>
</evidence>
<dbReference type="PROSITE" id="PS52015">
    <property type="entry name" value="TONB_CTD"/>
    <property type="match status" value="1"/>
</dbReference>
<dbReference type="Gene3D" id="3.30.1150.10">
    <property type="match status" value="1"/>
</dbReference>
<evidence type="ECO:0000313" key="13">
    <source>
        <dbReference type="EMBL" id="MBQ0267277.1"/>
    </source>
</evidence>
<dbReference type="EMBL" id="JAGKLY010000001">
    <property type="protein sequence ID" value="MBQ0267277.1"/>
    <property type="molecule type" value="Genomic_DNA"/>
</dbReference>
<evidence type="ECO:0000256" key="7">
    <source>
        <dbReference type="ARBA" id="ARBA00022927"/>
    </source>
</evidence>
<organism evidence="13 14">
    <name type="scientific">Providencia huaxiensis</name>
    <dbReference type="NCBI Taxonomy" id="2027290"/>
    <lineage>
        <taxon>Bacteria</taxon>
        <taxon>Pseudomonadati</taxon>
        <taxon>Pseudomonadota</taxon>
        <taxon>Gammaproteobacteria</taxon>
        <taxon>Enterobacterales</taxon>
        <taxon>Morganellaceae</taxon>
        <taxon>Providencia</taxon>
    </lineage>
</organism>
<keyword evidence="8 11" id="KW-1133">Transmembrane helix</keyword>
<evidence type="ECO:0000313" key="14">
    <source>
        <dbReference type="Proteomes" id="UP000674270"/>
    </source>
</evidence>
<proteinExistence type="inferred from homology"/>
<dbReference type="InterPro" id="IPR051045">
    <property type="entry name" value="TonB-dependent_transducer"/>
</dbReference>
<evidence type="ECO:0000256" key="11">
    <source>
        <dbReference type="SAM" id="Phobius"/>
    </source>
</evidence>
<keyword evidence="3" id="KW-0813">Transport</keyword>
<sequence length="267" mass="29508">MSITTFENEYLKRTTKMSGWLALAIALHVVVVGVYLWVTHNQQWEELLPPPSVVMEISIESQAVQLTEANIGQLQELSVASQVHEVPSEDKIIPPLAVNEQAEVQVAKAVSKQRTVEVKKQKHEKQVVEQKQATDSKANDAPVTSDAAAPLQTQKIAAEFNSQSQSIENAKRLWEAQVLGKLNKYKRFPEDAVRRGRVGQSTVTFTVDPQGFLLGSDLVSSSGTRSLDREALQVLSRAAPLPEPPAEILINGRVTVRIPIDFTLNEK</sequence>
<feature type="compositionally biased region" description="Basic and acidic residues" evidence="10">
    <location>
        <begin position="120"/>
        <end position="138"/>
    </location>
</feature>
<keyword evidence="6 11" id="KW-0812">Transmembrane</keyword>
<evidence type="ECO:0000256" key="4">
    <source>
        <dbReference type="ARBA" id="ARBA00022475"/>
    </source>
</evidence>
<comment type="similarity">
    <text evidence="2">Belongs to the TonB family.</text>
</comment>
<reference evidence="13" key="1">
    <citation type="submission" date="2021-03" db="EMBL/GenBank/DDBJ databases">
        <authorList>
            <person name="Stanton E."/>
        </authorList>
    </citation>
    <scope>NUCLEOTIDE SEQUENCE</scope>
    <source>
        <strain evidence="13">2020EL-00113</strain>
    </source>
</reference>
<keyword evidence="9 11" id="KW-0472">Membrane</keyword>
<evidence type="ECO:0000256" key="8">
    <source>
        <dbReference type="ARBA" id="ARBA00022989"/>
    </source>
</evidence>
<keyword evidence="4" id="KW-1003">Cell membrane</keyword>
<evidence type="ECO:0000256" key="10">
    <source>
        <dbReference type="SAM" id="MobiDB-lite"/>
    </source>
</evidence>
<dbReference type="GO" id="GO:0015031">
    <property type="term" value="P:protein transport"/>
    <property type="evidence" value="ECO:0007669"/>
    <property type="project" value="UniProtKB-KW"/>
</dbReference>
<dbReference type="Pfam" id="PF03544">
    <property type="entry name" value="TonB_C"/>
    <property type="match status" value="1"/>
</dbReference>
<name>A0A8I2D982_9GAMM</name>
<dbReference type="InterPro" id="IPR006260">
    <property type="entry name" value="TonB/TolA_C"/>
</dbReference>
<feature type="region of interest" description="Disordered" evidence="10">
    <location>
        <begin position="120"/>
        <end position="147"/>
    </location>
</feature>
<keyword evidence="7" id="KW-0653">Protein transport</keyword>
<dbReference type="NCBIfam" id="TIGR01352">
    <property type="entry name" value="tonB_Cterm"/>
    <property type="match status" value="1"/>
</dbReference>
<dbReference type="RefSeq" id="WP_210848027.1">
    <property type="nucleotide sequence ID" value="NZ_CP178221.1"/>
</dbReference>
<gene>
    <name evidence="13" type="ORF">J7T18_03060</name>
</gene>
<accession>A0A8I2D982</accession>
<evidence type="ECO:0000256" key="9">
    <source>
        <dbReference type="ARBA" id="ARBA00023136"/>
    </source>
</evidence>
<keyword evidence="5" id="KW-0997">Cell inner membrane</keyword>
<dbReference type="GO" id="GO:0055085">
    <property type="term" value="P:transmembrane transport"/>
    <property type="evidence" value="ECO:0007669"/>
    <property type="project" value="InterPro"/>
</dbReference>
<protein>
    <submittedName>
        <fullName evidence="13">Energy transducer TonB</fullName>
    </submittedName>
</protein>
<dbReference type="SUPFAM" id="SSF74653">
    <property type="entry name" value="TolA/TonB C-terminal domain"/>
    <property type="match status" value="1"/>
</dbReference>
<evidence type="ECO:0000256" key="5">
    <source>
        <dbReference type="ARBA" id="ARBA00022519"/>
    </source>
</evidence>
<feature type="transmembrane region" description="Helical" evidence="11">
    <location>
        <begin position="20"/>
        <end position="38"/>
    </location>
</feature>
<evidence type="ECO:0000256" key="6">
    <source>
        <dbReference type="ARBA" id="ARBA00022692"/>
    </source>
</evidence>